<feature type="domain" description="RFX-type winged-helix" evidence="7">
    <location>
        <begin position="275"/>
        <end position="350"/>
    </location>
</feature>
<feature type="region of interest" description="Disordered" evidence="6">
    <location>
        <begin position="759"/>
        <end position="793"/>
    </location>
</feature>
<keyword evidence="2" id="KW-0805">Transcription regulation</keyword>
<dbReference type="AlphaFoldDB" id="A0A8X6ICE4"/>
<evidence type="ECO:0000313" key="9">
    <source>
        <dbReference type="Proteomes" id="UP000887013"/>
    </source>
</evidence>
<reference evidence="8" key="1">
    <citation type="submission" date="2020-08" db="EMBL/GenBank/DDBJ databases">
        <title>Multicomponent nature underlies the extraordinary mechanical properties of spider dragline silk.</title>
        <authorList>
            <person name="Kono N."/>
            <person name="Nakamura H."/>
            <person name="Mori M."/>
            <person name="Yoshida Y."/>
            <person name="Ohtoshi R."/>
            <person name="Malay A.D."/>
            <person name="Moran D.A.P."/>
            <person name="Tomita M."/>
            <person name="Numata K."/>
            <person name="Arakawa K."/>
        </authorList>
    </citation>
    <scope>NUCLEOTIDE SEQUENCE</scope>
</reference>
<feature type="compositionally biased region" description="Polar residues" evidence="6">
    <location>
        <begin position="28"/>
        <end position="50"/>
    </location>
</feature>
<dbReference type="Gene3D" id="1.10.10.10">
    <property type="entry name" value="Winged helix-like DNA-binding domain superfamily/Winged helix DNA-binding domain"/>
    <property type="match status" value="1"/>
</dbReference>
<dbReference type="SUPFAM" id="SSF46785">
    <property type="entry name" value="Winged helix' DNA-binding domain"/>
    <property type="match status" value="1"/>
</dbReference>
<dbReference type="PANTHER" id="PTHR12619">
    <property type="entry name" value="RFX TRANSCRIPTION FACTOR FAMILY"/>
    <property type="match status" value="1"/>
</dbReference>
<dbReference type="GO" id="GO:0005634">
    <property type="term" value="C:nucleus"/>
    <property type="evidence" value="ECO:0007669"/>
    <property type="project" value="UniProtKB-SubCell"/>
</dbReference>
<proteinExistence type="predicted"/>
<organism evidence="8 9">
    <name type="scientific">Nephila pilipes</name>
    <name type="common">Giant wood spider</name>
    <name type="synonym">Nephila maculata</name>
    <dbReference type="NCBI Taxonomy" id="299642"/>
    <lineage>
        <taxon>Eukaryota</taxon>
        <taxon>Metazoa</taxon>
        <taxon>Ecdysozoa</taxon>
        <taxon>Arthropoda</taxon>
        <taxon>Chelicerata</taxon>
        <taxon>Arachnida</taxon>
        <taxon>Araneae</taxon>
        <taxon>Araneomorphae</taxon>
        <taxon>Entelegynae</taxon>
        <taxon>Araneoidea</taxon>
        <taxon>Nephilidae</taxon>
        <taxon>Nephila</taxon>
    </lineage>
</organism>
<dbReference type="Proteomes" id="UP000887013">
    <property type="component" value="Unassembled WGS sequence"/>
</dbReference>
<evidence type="ECO:0000259" key="7">
    <source>
        <dbReference type="PROSITE" id="PS51526"/>
    </source>
</evidence>
<dbReference type="FunFam" id="1.10.10.10:FF:000017">
    <property type="entry name" value="transcription factor RFX3 isoform X1"/>
    <property type="match status" value="1"/>
</dbReference>
<evidence type="ECO:0000256" key="1">
    <source>
        <dbReference type="ARBA" id="ARBA00004123"/>
    </source>
</evidence>
<keyword evidence="3 8" id="KW-0238">DNA-binding</keyword>
<dbReference type="PANTHER" id="PTHR12619:SF33">
    <property type="entry name" value="RFX, ISOFORM H"/>
    <property type="match status" value="1"/>
</dbReference>
<feature type="compositionally biased region" description="Low complexity" evidence="6">
    <location>
        <begin position="759"/>
        <end position="768"/>
    </location>
</feature>
<dbReference type="InterPro" id="IPR057321">
    <property type="entry name" value="RFX1-4/6/8-like_BCD"/>
</dbReference>
<sequence length="793" mass="88613">MVAMATVEQHLGIVAMTTQPNFVPDLPSVNNNGNAVMPRPNQQQSEPQNLSSSQTSEGQTTTTSSGQSTNLSPREISSQDAPLSLAKVLVPAQVAVVAHSFSEQQSQQQSVLFQALTAQSAPHFIALTVPSQDAERHEITVPGAQGVSCVQYIDEGGGANVFSSPNSQMTTFSIYTTPETASMYTPNSAAYYNSTNSSENYSQVSVGEDQGQDGGCASYNEEQDVFQVLDESNLTESENSHMSCYPSSRLSAASVKTGLSNLKDSVAALETHFILMKWLVDNYEMADGMSVPRSTMYSHYLKHCSEQKMEPLNAASFGKLIRMVFSGLRTRRLGTRGNSKYHYYGIRLKPSSSINKAMEDIVNTTYRHSFMHMRRLKSEHSVKVENNNNCNGKRFFEADEADKKRPTPAQPKSHHIYLGDASTAIPDVEIELTSTSLPTGITIEKINIFKNAYRKHCESILEAVVSFQFSEVERLWHSFWNISTENRSKSDSDLTKPFLLEIINYGPIKEFVKQTDYQFYQNLVDVLIPDVLRPIPSTLTQAIRNFAKSLEGWLRAAITECGDDILNIKISVISAFAQTLRRYTSLNHLAQAARAVLQNSSQIKQMTSDLNKVDFRNIQEQASWVCQCNDSTIRRILTEFRQTLQHNLWLEDWANWLENIVHQILEPHEGKPSYPKAAREFLLKWSFYSSLVIRDLTLRSASSFGSFHLLRLLYDEFMFFVIEHCIAKATGTVSIAVMGEYLCSGKPEQLTDMLEPLNNSTDLSLNSSPGSSKLNEVAKKEPSQECESSVPVP</sequence>
<keyword evidence="5" id="KW-0539">Nucleus</keyword>
<evidence type="ECO:0000256" key="5">
    <source>
        <dbReference type="ARBA" id="ARBA00023242"/>
    </source>
</evidence>
<dbReference type="InterPro" id="IPR036388">
    <property type="entry name" value="WH-like_DNA-bd_sf"/>
</dbReference>
<evidence type="ECO:0000313" key="8">
    <source>
        <dbReference type="EMBL" id="GFS39274.1"/>
    </source>
</evidence>
<dbReference type="OrthoDB" id="10056949at2759"/>
<dbReference type="PROSITE" id="PS51526">
    <property type="entry name" value="RFX_DBD"/>
    <property type="match status" value="1"/>
</dbReference>
<dbReference type="GO" id="GO:0000978">
    <property type="term" value="F:RNA polymerase II cis-regulatory region sequence-specific DNA binding"/>
    <property type="evidence" value="ECO:0007669"/>
    <property type="project" value="TreeGrafter"/>
</dbReference>
<dbReference type="InterPro" id="IPR003150">
    <property type="entry name" value="DNA-bd_RFX"/>
</dbReference>
<accession>A0A8X6ICE4</accession>
<comment type="caution">
    <text evidence="8">The sequence shown here is derived from an EMBL/GenBank/DDBJ whole genome shotgun (WGS) entry which is preliminary data.</text>
</comment>
<dbReference type="Pfam" id="PF02257">
    <property type="entry name" value="RFX_DNA_binding"/>
    <property type="match status" value="1"/>
</dbReference>
<evidence type="ECO:0000256" key="6">
    <source>
        <dbReference type="SAM" id="MobiDB-lite"/>
    </source>
</evidence>
<evidence type="ECO:0000256" key="3">
    <source>
        <dbReference type="ARBA" id="ARBA00023125"/>
    </source>
</evidence>
<protein>
    <submittedName>
        <fullName evidence="8">DNA-binding protein RFX2</fullName>
    </submittedName>
</protein>
<dbReference type="EMBL" id="BMAW01089328">
    <property type="protein sequence ID" value="GFS39274.1"/>
    <property type="molecule type" value="Genomic_DNA"/>
</dbReference>
<evidence type="ECO:0000256" key="2">
    <source>
        <dbReference type="ARBA" id="ARBA00023015"/>
    </source>
</evidence>
<keyword evidence="9" id="KW-1185">Reference proteome</keyword>
<dbReference type="GO" id="GO:0000981">
    <property type="term" value="F:DNA-binding transcription factor activity, RNA polymerase II-specific"/>
    <property type="evidence" value="ECO:0007669"/>
    <property type="project" value="TreeGrafter"/>
</dbReference>
<dbReference type="InterPro" id="IPR036390">
    <property type="entry name" value="WH_DNA-bd_sf"/>
</dbReference>
<dbReference type="Pfam" id="PF25340">
    <property type="entry name" value="BCD_RFX"/>
    <property type="match status" value="1"/>
</dbReference>
<feature type="region of interest" description="Disordered" evidence="6">
    <location>
        <begin position="20"/>
        <end position="78"/>
    </location>
</feature>
<feature type="compositionally biased region" description="Low complexity" evidence="6">
    <location>
        <begin position="51"/>
        <end position="69"/>
    </location>
</feature>
<keyword evidence="4" id="KW-0804">Transcription</keyword>
<name>A0A8X6ICE4_NEPPI</name>
<comment type="subcellular location">
    <subcellularLocation>
        <location evidence="1">Nucleus</location>
    </subcellularLocation>
</comment>
<dbReference type="InterPro" id="IPR039779">
    <property type="entry name" value="RFX-like"/>
</dbReference>
<gene>
    <name evidence="8" type="primary">Rfx2</name>
    <name evidence="8" type="ORF">NPIL_511132</name>
</gene>
<evidence type="ECO:0000256" key="4">
    <source>
        <dbReference type="ARBA" id="ARBA00023163"/>
    </source>
</evidence>